<sequence>MDSEEQRDTSALKKLKFNQKISSTAKPLATNELMKRLKILHNELAHLDQEEVNTQSLSTVTRELLNSSLMRHKDKGVRIHVACCIADLLRLYAPDAPYTDRELRDVFDFFVKQLQYVGQSVNPYFPLYFYLLESLSTVKSVVLVVDLENSDELITDFFRTFFDVVHEEQSKNVQLCMVDILQQLIDEGSSLPQDVVDIILAQFLKRRQEENPAAFKMATDLCNGTADRLQRYVCQYFADVILAAGKEGTTQEDMEDYRTAHQLIKELNRVTPGLLLNVIPQLEEELTLDDLNLRTLATTILGEMFSEVGSSLAKSYPSVWKSWLQRRNDKVTALRCMWVDFSVDLLTNHPELGRDVIQCLVSKSSDPEEKVRISVCKALGKLEFQTIFDLIDKELLVQIGHRCRDKKIGPRQEAIRTLGHLYNLAYNEIANQDISVVSKFGWIPNILFKLFYIDDNETFAAVEKAIHDDIFPPNNDDELRSERVLIVLGSLDEKARKAFLALISRQSAIIKEGLMYLDLCEKYNSGKGNEKTENMLHQIIKRISDKLPDPTKAATHFSKFAKITDSRLYKAFKEFLDIDADYKSIKKASGVFLKRLEQTSPSLLDTFSIFVRRASLTIVNKNLIPYLVRLIKSTSPEDLGDSSLGAVAHGLLKDISTMFPMLYRTHVKDFAKLLQEESSTLVADGLEALSQFVKAFPEEAPNDPKSLNRLVQCILEGGPSQAKFATIIICHAQSKEQHCNQILQEIVPNLSADSPNLLSHLSALSQIVLHAPETFEEHSDTVIPFVVKNILMQPSQAVSGSSEEEWEEYEKIDDECKAKLFGIKILVNRLIGLANDEINHELAQPAFKMLWKIIKENGEILGGESTNPIHRSYLRLAAAVSVLKLARHPVYENMIAQSDFNWLALTAQDPCFQVRSSFVAKLIKYLGRKVLHVRYLPILFLVAHDPEKEMRTMVKGFFYRQTSSRVIRENNPSLFEVIAARLIHLLAHHPDFSKELNDLKLFVKYIEFYLENIANAENIALIYHIVVQLKTVRDRVSPSKTENLYILSEMAQLLVQEKSHSAGWSLTSYPGQVKLPMDLFEVLLDSSEILKQVFLPEEFKRSRIAAQTHRGSRADKPEREKKPKPPGTPVKAPKIPRTPKTPRVKAIALPTRTTTPRRAKANIGSMVEEYSEGEAEDQDDESDEESAVPQSRVLKSYSKKSLEVMVEIPTGKHDLSDSDEELPNSVRRRLE</sequence>
<keyword evidence="4" id="KW-0539">Nucleus</keyword>
<dbReference type="EMBL" id="JASJQH010000049">
    <property type="protein sequence ID" value="KAK9767867.1"/>
    <property type="molecule type" value="Genomic_DNA"/>
</dbReference>
<evidence type="ECO:0000256" key="1">
    <source>
        <dbReference type="ARBA" id="ARBA00004123"/>
    </source>
</evidence>
<accession>A0ABR2X265</accession>
<evidence type="ECO:0000256" key="2">
    <source>
        <dbReference type="ARBA" id="ARBA00022618"/>
    </source>
</evidence>
<reference evidence="7 8" key="1">
    <citation type="submission" date="2023-04" db="EMBL/GenBank/DDBJ databases">
        <title>Genome of Basidiobolus ranarum AG-B5.</title>
        <authorList>
            <person name="Stajich J.E."/>
            <person name="Carter-House D."/>
            <person name="Gryganskyi A."/>
        </authorList>
    </citation>
    <scope>NUCLEOTIDE SEQUENCE [LARGE SCALE GENOMIC DNA]</scope>
    <source>
        <strain evidence="7 8">AG-B5</strain>
    </source>
</reference>
<keyword evidence="2" id="KW-0132">Cell division</keyword>
<keyword evidence="8" id="KW-1185">Reference proteome</keyword>
<keyword evidence="3" id="KW-0498">Mitosis</keyword>
<evidence type="ECO:0000313" key="7">
    <source>
        <dbReference type="EMBL" id="KAK9767867.1"/>
    </source>
</evidence>
<dbReference type="PANTHER" id="PTHR12663">
    <property type="entry name" value="ANDROGEN INDUCED INHIBITOR OF PROLIFERATION AS3 / PDS5-RELATED"/>
    <property type="match status" value="1"/>
</dbReference>
<evidence type="ECO:0000256" key="4">
    <source>
        <dbReference type="ARBA" id="ARBA00023242"/>
    </source>
</evidence>
<dbReference type="CDD" id="cd19953">
    <property type="entry name" value="PDS5"/>
    <property type="match status" value="1"/>
</dbReference>
<dbReference type="Gene3D" id="1.25.10.10">
    <property type="entry name" value="Leucine-rich Repeat Variant"/>
    <property type="match status" value="2"/>
</dbReference>
<dbReference type="Pfam" id="PF20168">
    <property type="entry name" value="PDS5"/>
    <property type="match status" value="1"/>
</dbReference>
<dbReference type="InterPro" id="IPR039776">
    <property type="entry name" value="Pds5"/>
</dbReference>
<evidence type="ECO:0000313" key="8">
    <source>
        <dbReference type="Proteomes" id="UP001479436"/>
    </source>
</evidence>
<feature type="compositionally biased region" description="Acidic residues" evidence="6">
    <location>
        <begin position="1169"/>
        <end position="1186"/>
    </location>
</feature>
<evidence type="ECO:0000256" key="5">
    <source>
        <dbReference type="ARBA" id="ARBA00023306"/>
    </source>
</evidence>
<feature type="region of interest" description="Disordered" evidence="6">
    <location>
        <begin position="1104"/>
        <end position="1231"/>
    </location>
</feature>
<dbReference type="PANTHER" id="PTHR12663:SF0">
    <property type="entry name" value="PRECOCIOUS DISSOCIATION OF SISTERS 5, ISOFORM A"/>
    <property type="match status" value="1"/>
</dbReference>
<dbReference type="InterPro" id="IPR011989">
    <property type="entry name" value="ARM-like"/>
</dbReference>
<protein>
    <submittedName>
        <fullName evidence="7">Sister chromatid cohesion protein pds5</fullName>
    </submittedName>
</protein>
<comment type="caution">
    <text evidence="7">The sequence shown here is derived from an EMBL/GenBank/DDBJ whole genome shotgun (WGS) entry which is preliminary data.</text>
</comment>
<gene>
    <name evidence="7" type="primary">PDS5</name>
    <name evidence="7" type="ORF">K7432_001973</name>
</gene>
<dbReference type="Proteomes" id="UP001479436">
    <property type="component" value="Unassembled WGS sequence"/>
</dbReference>
<name>A0ABR2X265_9FUNG</name>
<dbReference type="InterPro" id="IPR016024">
    <property type="entry name" value="ARM-type_fold"/>
</dbReference>
<proteinExistence type="predicted"/>
<evidence type="ECO:0000256" key="3">
    <source>
        <dbReference type="ARBA" id="ARBA00022776"/>
    </source>
</evidence>
<comment type="subcellular location">
    <subcellularLocation>
        <location evidence="1">Nucleus</location>
    </subcellularLocation>
</comment>
<evidence type="ECO:0000256" key="6">
    <source>
        <dbReference type="SAM" id="MobiDB-lite"/>
    </source>
</evidence>
<feature type="compositionally biased region" description="Basic and acidic residues" evidence="6">
    <location>
        <begin position="1112"/>
        <end position="1123"/>
    </location>
</feature>
<dbReference type="SUPFAM" id="SSF48371">
    <property type="entry name" value="ARM repeat"/>
    <property type="match status" value="1"/>
</dbReference>
<keyword evidence="5" id="KW-0131">Cell cycle</keyword>
<organism evidence="7 8">
    <name type="scientific">Basidiobolus ranarum</name>
    <dbReference type="NCBI Taxonomy" id="34480"/>
    <lineage>
        <taxon>Eukaryota</taxon>
        <taxon>Fungi</taxon>
        <taxon>Fungi incertae sedis</taxon>
        <taxon>Zoopagomycota</taxon>
        <taxon>Entomophthoromycotina</taxon>
        <taxon>Basidiobolomycetes</taxon>
        <taxon>Basidiobolales</taxon>
        <taxon>Basidiobolaceae</taxon>
        <taxon>Basidiobolus</taxon>
    </lineage>
</organism>